<proteinExistence type="predicted"/>
<reference evidence="2" key="1">
    <citation type="submission" date="2024-04" db="EMBL/GenBank/DDBJ databases">
        <authorList>
            <consortium name="Molecular Ecology Group"/>
        </authorList>
    </citation>
    <scope>NUCLEOTIDE SEQUENCE</scope>
</reference>
<keyword evidence="3" id="KW-1185">Reference proteome</keyword>
<organism evidence="2 3">
    <name type="scientific">Lasius platythorax</name>
    <dbReference type="NCBI Taxonomy" id="488582"/>
    <lineage>
        <taxon>Eukaryota</taxon>
        <taxon>Metazoa</taxon>
        <taxon>Ecdysozoa</taxon>
        <taxon>Arthropoda</taxon>
        <taxon>Hexapoda</taxon>
        <taxon>Insecta</taxon>
        <taxon>Pterygota</taxon>
        <taxon>Neoptera</taxon>
        <taxon>Endopterygota</taxon>
        <taxon>Hymenoptera</taxon>
        <taxon>Apocrita</taxon>
        <taxon>Aculeata</taxon>
        <taxon>Formicoidea</taxon>
        <taxon>Formicidae</taxon>
        <taxon>Formicinae</taxon>
        <taxon>Lasius</taxon>
        <taxon>Lasius</taxon>
    </lineage>
</organism>
<dbReference type="AlphaFoldDB" id="A0AAV2NRS5"/>
<dbReference type="Proteomes" id="UP001497644">
    <property type="component" value="Chromosome 4"/>
</dbReference>
<gene>
    <name evidence="2" type="ORF">LPLAT_LOCUS8429</name>
</gene>
<feature type="transmembrane region" description="Helical" evidence="1">
    <location>
        <begin position="50"/>
        <end position="70"/>
    </location>
</feature>
<evidence type="ECO:0000256" key="1">
    <source>
        <dbReference type="SAM" id="Phobius"/>
    </source>
</evidence>
<name>A0AAV2NRS5_9HYME</name>
<keyword evidence="1" id="KW-0472">Membrane</keyword>
<accession>A0AAV2NRS5</accession>
<protein>
    <submittedName>
        <fullName evidence="2">Uncharacterized protein</fullName>
    </submittedName>
</protein>
<evidence type="ECO:0000313" key="3">
    <source>
        <dbReference type="Proteomes" id="UP001497644"/>
    </source>
</evidence>
<dbReference type="EMBL" id="OZ034827">
    <property type="protein sequence ID" value="CAL1682514.1"/>
    <property type="molecule type" value="Genomic_DNA"/>
</dbReference>
<evidence type="ECO:0000313" key="2">
    <source>
        <dbReference type="EMBL" id="CAL1682514.1"/>
    </source>
</evidence>
<feature type="transmembrane region" description="Helical" evidence="1">
    <location>
        <begin position="12"/>
        <end position="30"/>
    </location>
</feature>
<keyword evidence="1" id="KW-0812">Transmembrane</keyword>
<sequence>MSSSSNSSSSMVIVSGTNCLSSLLLLGVWFEMALIKNESLSEMLTAEDPSYTPMMQATSTMVQFLGLFFLTELNDF</sequence>
<keyword evidence="1" id="KW-1133">Transmembrane helix</keyword>